<dbReference type="AlphaFoldDB" id="A0A839F3Q6"/>
<accession>A0A839F3Q6</accession>
<keyword evidence="2" id="KW-0560">Oxidoreductase</keyword>
<dbReference type="Gene3D" id="3.40.50.720">
    <property type="entry name" value="NAD(P)-binding Rossmann-like Domain"/>
    <property type="match status" value="1"/>
</dbReference>
<dbReference type="EMBL" id="JACGXL010000002">
    <property type="protein sequence ID" value="MBA8887680.1"/>
    <property type="molecule type" value="Genomic_DNA"/>
</dbReference>
<organism evidence="3 4">
    <name type="scientific">Dokdonella fugitiva</name>
    <dbReference type="NCBI Taxonomy" id="328517"/>
    <lineage>
        <taxon>Bacteria</taxon>
        <taxon>Pseudomonadati</taxon>
        <taxon>Pseudomonadota</taxon>
        <taxon>Gammaproteobacteria</taxon>
        <taxon>Lysobacterales</taxon>
        <taxon>Rhodanobacteraceae</taxon>
        <taxon>Dokdonella</taxon>
    </lineage>
</organism>
<gene>
    <name evidence="3" type="ORF">FHW12_001894</name>
</gene>
<evidence type="ECO:0000313" key="3">
    <source>
        <dbReference type="EMBL" id="MBA8887680.1"/>
    </source>
</evidence>
<comment type="caution">
    <text evidence="3">The sequence shown here is derived from an EMBL/GenBank/DDBJ whole genome shotgun (WGS) entry which is preliminary data.</text>
</comment>
<proteinExistence type="predicted"/>
<dbReference type="Proteomes" id="UP000550401">
    <property type="component" value="Unassembled WGS sequence"/>
</dbReference>
<dbReference type="InterPro" id="IPR051468">
    <property type="entry name" value="Fungal_SecMetab_SDRs"/>
</dbReference>
<dbReference type="GO" id="GO:0016491">
    <property type="term" value="F:oxidoreductase activity"/>
    <property type="evidence" value="ECO:0007669"/>
    <property type="project" value="UniProtKB-KW"/>
</dbReference>
<dbReference type="PRINTS" id="PR00081">
    <property type="entry name" value="GDHRDH"/>
</dbReference>
<dbReference type="PANTHER" id="PTHR43544:SF7">
    <property type="entry name" value="NADB-LER2"/>
    <property type="match status" value="1"/>
</dbReference>
<name>A0A839F3Q6_9GAMM</name>
<dbReference type="Pfam" id="PF00106">
    <property type="entry name" value="adh_short"/>
    <property type="match status" value="1"/>
</dbReference>
<protein>
    <submittedName>
        <fullName evidence="3">NAD(P)-dependent dehydrogenase (Short-subunit alcohol dehydrogenase family)</fullName>
    </submittedName>
</protein>
<evidence type="ECO:0000256" key="1">
    <source>
        <dbReference type="ARBA" id="ARBA00022857"/>
    </source>
</evidence>
<dbReference type="InterPro" id="IPR036291">
    <property type="entry name" value="NAD(P)-bd_dom_sf"/>
</dbReference>
<dbReference type="SUPFAM" id="SSF51735">
    <property type="entry name" value="NAD(P)-binding Rossmann-fold domains"/>
    <property type="match status" value="1"/>
</dbReference>
<dbReference type="InterPro" id="IPR002347">
    <property type="entry name" value="SDR_fam"/>
</dbReference>
<evidence type="ECO:0000313" key="4">
    <source>
        <dbReference type="Proteomes" id="UP000550401"/>
    </source>
</evidence>
<keyword evidence="1" id="KW-0521">NADP</keyword>
<dbReference type="GO" id="GO:0005737">
    <property type="term" value="C:cytoplasm"/>
    <property type="evidence" value="ECO:0007669"/>
    <property type="project" value="TreeGrafter"/>
</dbReference>
<evidence type="ECO:0000256" key="2">
    <source>
        <dbReference type="ARBA" id="ARBA00023002"/>
    </source>
</evidence>
<keyword evidence="4" id="KW-1185">Reference proteome</keyword>
<dbReference type="PANTHER" id="PTHR43544">
    <property type="entry name" value="SHORT-CHAIN DEHYDROGENASE/REDUCTASE"/>
    <property type="match status" value="1"/>
</dbReference>
<sequence length="230" mass="24258">MPHALVTGANRGIGLEFVRQLLARGERVIATCRHPGRALELTRLAGAHPGHLLVLPLTLPEVRSIAELVREIATLDLHVSLLVNNAGMLVEGERFGSIEAKALADSFATNAQGPFLLAQALAPRFADGVRVVGLTSTLGSISGTDSLYSPSYSISKAALNMASRLLALALKPQRAIVIALCPGWVRTDMGGANAPLSAPESVAAMLRTIDALKVGDSGRFLSERGDEIPW</sequence>
<reference evidence="3 4" key="1">
    <citation type="submission" date="2020-07" db="EMBL/GenBank/DDBJ databases">
        <title>Genomic Encyclopedia of Type Strains, Phase IV (KMG-V): Genome sequencing to study the core and pangenomes of soil and plant-associated prokaryotes.</title>
        <authorList>
            <person name="Whitman W."/>
        </authorList>
    </citation>
    <scope>NUCLEOTIDE SEQUENCE [LARGE SCALE GENOMIC DNA]</scope>
    <source>
        <strain evidence="3 4">RH2WT43</strain>
    </source>
</reference>
<dbReference type="RefSeq" id="WP_182530728.1">
    <property type="nucleotide sequence ID" value="NZ_JACGXL010000002.1"/>
</dbReference>
<dbReference type="CDD" id="cd05325">
    <property type="entry name" value="carb_red_sniffer_like_SDR_c"/>
    <property type="match status" value="1"/>
</dbReference>